<keyword evidence="5" id="KW-0206">Cytoskeleton</keyword>
<gene>
    <name evidence="11" type="ORF">APTSU1_000503400</name>
</gene>
<evidence type="ECO:0000259" key="10">
    <source>
        <dbReference type="PROSITE" id="PS50157"/>
    </source>
</evidence>
<feature type="region of interest" description="Disordered" evidence="9">
    <location>
        <begin position="143"/>
        <end position="179"/>
    </location>
</feature>
<keyword evidence="4 8" id="KW-0175">Coiled coil</keyword>
<comment type="subcellular location">
    <subcellularLocation>
        <location evidence="2">Cytoplasm</location>
        <location evidence="2">Cytoskeleton</location>
        <location evidence="2">Cilium basal body</location>
    </subcellularLocation>
    <subcellularLocation>
        <location evidence="1">Cytoplasm</location>
        <location evidence="1">Cytoskeleton</location>
        <location evidence="1">Microtubule organizing center</location>
        <location evidence="1">Centrosome</location>
        <location evidence="1">Centriole</location>
    </subcellularLocation>
</comment>
<evidence type="ECO:0000256" key="5">
    <source>
        <dbReference type="ARBA" id="ARBA00023212"/>
    </source>
</evidence>
<comment type="similarity">
    <text evidence="3">Belongs to the DZIP C2H2-type zinc-finger protein family.</text>
</comment>
<evidence type="ECO:0000256" key="1">
    <source>
        <dbReference type="ARBA" id="ARBA00004114"/>
    </source>
</evidence>
<accession>A0ABQ0ERZ1</accession>
<proteinExistence type="inferred from homology"/>
<evidence type="ECO:0000256" key="6">
    <source>
        <dbReference type="ARBA" id="ARBA00023273"/>
    </source>
</evidence>
<evidence type="ECO:0000256" key="4">
    <source>
        <dbReference type="ARBA" id="ARBA00023054"/>
    </source>
</evidence>
<keyword evidence="12" id="KW-1185">Reference proteome</keyword>
<evidence type="ECO:0000313" key="12">
    <source>
        <dbReference type="Proteomes" id="UP001623349"/>
    </source>
</evidence>
<dbReference type="InterPro" id="IPR013087">
    <property type="entry name" value="Znf_C2H2_type"/>
</dbReference>
<keyword evidence="6" id="KW-0966">Cell projection</keyword>
<evidence type="ECO:0000256" key="7">
    <source>
        <dbReference type="PROSITE-ProRule" id="PRU00042"/>
    </source>
</evidence>
<dbReference type="InterPro" id="IPR051241">
    <property type="entry name" value="DZIP_RILPL"/>
</dbReference>
<evidence type="ECO:0000256" key="2">
    <source>
        <dbReference type="ARBA" id="ARBA00004120"/>
    </source>
</evidence>
<evidence type="ECO:0000256" key="3">
    <source>
        <dbReference type="ARBA" id="ARBA00009131"/>
    </source>
</evidence>
<dbReference type="PROSITE" id="PS50157">
    <property type="entry name" value="ZINC_FINGER_C2H2_2"/>
    <property type="match status" value="1"/>
</dbReference>
<reference evidence="11 12" key="1">
    <citation type="submission" date="2024-08" db="EMBL/GenBank/DDBJ databases">
        <title>The draft genome of Apodemus speciosus.</title>
        <authorList>
            <person name="Nabeshima K."/>
            <person name="Suzuki S."/>
            <person name="Onuma M."/>
        </authorList>
    </citation>
    <scope>NUCLEOTIDE SEQUENCE [LARGE SCALE GENOMIC DNA]</scope>
    <source>
        <strain evidence="11">IB14-021</strain>
    </source>
</reference>
<dbReference type="Pfam" id="PF13815">
    <property type="entry name" value="Dzip-like_N"/>
    <property type="match status" value="1"/>
</dbReference>
<evidence type="ECO:0000256" key="9">
    <source>
        <dbReference type="SAM" id="MobiDB-lite"/>
    </source>
</evidence>
<dbReference type="EMBL" id="BAAFST010000005">
    <property type="protein sequence ID" value="GAB1289804.1"/>
    <property type="molecule type" value="Genomic_DNA"/>
</dbReference>
<evidence type="ECO:0000256" key="8">
    <source>
        <dbReference type="SAM" id="Coils"/>
    </source>
</evidence>
<keyword evidence="7" id="KW-0862">Zinc</keyword>
<dbReference type="PANTHER" id="PTHR21502:SF5">
    <property type="entry name" value="CILIUM ASSEMBLY PROTEIN DZIP1"/>
    <property type="match status" value="1"/>
</dbReference>
<comment type="caution">
    <text evidence="11">The sequence shown here is derived from an EMBL/GenBank/DDBJ whole genome shotgun (WGS) entry which is preliminary data.</text>
</comment>
<keyword evidence="7" id="KW-0479">Metal-binding</keyword>
<evidence type="ECO:0000313" key="11">
    <source>
        <dbReference type="EMBL" id="GAB1289804.1"/>
    </source>
</evidence>
<protein>
    <submittedName>
        <fullName evidence="11">Cilium assembly protein DZIP1</fullName>
    </submittedName>
</protein>
<dbReference type="InterPro" id="IPR032714">
    <property type="entry name" value="DZIP1_N"/>
</dbReference>
<organism evidence="11 12">
    <name type="scientific">Apodemus speciosus</name>
    <name type="common">Large Japanese field mouse</name>
    <dbReference type="NCBI Taxonomy" id="105296"/>
    <lineage>
        <taxon>Eukaryota</taxon>
        <taxon>Metazoa</taxon>
        <taxon>Chordata</taxon>
        <taxon>Craniata</taxon>
        <taxon>Vertebrata</taxon>
        <taxon>Euteleostomi</taxon>
        <taxon>Mammalia</taxon>
        <taxon>Eutheria</taxon>
        <taxon>Euarchontoglires</taxon>
        <taxon>Glires</taxon>
        <taxon>Rodentia</taxon>
        <taxon>Myomorpha</taxon>
        <taxon>Muroidea</taxon>
        <taxon>Muridae</taxon>
        <taxon>Murinae</taxon>
        <taxon>Apodemus</taxon>
    </lineage>
</organism>
<feature type="coiled-coil region" evidence="8">
    <location>
        <begin position="512"/>
        <end position="539"/>
    </location>
</feature>
<dbReference type="PANTHER" id="PTHR21502">
    <property type="entry name" value="ZINC FINGER PROTEIN DZIP1"/>
    <property type="match status" value="1"/>
</dbReference>
<sequence length="625" mass="69455">MKSPSSTEEDYFGNRYPLNPSLNIPFGLWNDNLPPFLLPPLNNQQGNAITKFPGSSELERGLSLYPWIPTASKLRYVYQSLNYPADAPLNGPAIVPLPPPRPYPPRPYPFVLPPKISVVSPVGPTAEGEGLVPEFPVDKPISGLPPALKLGTPMPSSEPKPFAPEPAAVQFGAPEPAPPQLEAAVPAAARPMVPELALPMSVGAQSLLAESPAGLSPENKPTSGEPAVAQSLPAFPATGLAAEAKLPAADSAAGQPPSSELLASQSVVGKLITAEPTEAKPEGPEPLELKSASQEPQPFFYQKHSCYPPPNSQRRLEATVGGAAPRTYVIPNSASGPLPFFQFRPRVENMDWRRLGTIDVDKVVGTMDVLTLQENIMNITFCKLENEKCPYCQSEVDPLLLKLTRLAQLTIEYLVHCQEFLTAQLRAVEERLRLSLSGYEQNKQLLTQQAEDIRLLKQECRRRKKMLSAQQLVMGQAQASHYQCRFCDKAFMNQAFLQSHLHRRHAADSCPGRNAKAQNGNLQEEISMLKEQLQFTKTQLEWAQHTHRVRTSKDYEMQKVNEEDFQKLVVRWEEEEKQKLVDEMEKVKEMFMKEFKDLTSKNSALEYQLLEIQKSNVQDELNKGT</sequence>
<keyword evidence="5" id="KW-0963">Cytoplasm</keyword>
<feature type="domain" description="C2H2-type" evidence="10">
    <location>
        <begin position="482"/>
        <end position="510"/>
    </location>
</feature>
<dbReference type="Proteomes" id="UP001623349">
    <property type="component" value="Unassembled WGS sequence"/>
</dbReference>
<keyword evidence="7" id="KW-0863">Zinc-finger</keyword>
<name>A0ABQ0ERZ1_APOSI</name>
<dbReference type="PROSITE" id="PS00028">
    <property type="entry name" value="ZINC_FINGER_C2H2_1"/>
    <property type="match status" value="1"/>
</dbReference>